<accession>A0A0K0DNY6</accession>
<name>A0A0K0DNY6_ANGCA</name>
<keyword evidence="2" id="KW-1185">Reference proteome</keyword>
<feature type="compositionally biased region" description="Low complexity" evidence="1">
    <location>
        <begin position="121"/>
        <end position="134"/>
    </location>
</feature>
<reference evidence="3" key="2">
    <citation type="submission" date="2017-02" db="UniProtKB">
        <authorList>
            <consortium name="WormBaseParasite"/>
        </authorList>
    </citation>
    <scope>IDENTIFICATION</scope>
</reference>
<evidence type="ECO:0000256" key="1">
    <source>
        <dbReference type="SAM" id="MobiDB-lite"/>
    </source>
</evidence>
<dbReference type="AlphaFoldDB" id="A0A0K0DNY6"/>
<evidence type="ECO:0000313" key="3">
    <source>
        <dbReference type="WBParaSite" id="ACAC_0001347501-mRNA-1"/>
    </source>
</evidence>
<proteinExistence type="predicted"/>
<feature type="region of interest" description="Disordered" evidence="1">
    <location>
        <begin position="56"/>
        <end position="134"/>
    </location>
</feature>
<evidence type="ECO:0000313" key="2">
    <source>
        <dbReference type="Proteomes" id="UP000035642"/>
    </source>
</evidence>
<sequence>MRAPPIPTKPVEVFKKAFEGKFGAIKPSLGTGVLFRSPEEEDFAVYIGGRKAPEVSDVIQPNGGNVRGSRSGASCNHAKTHEDEWQRMAVHGRRQDRRFHPRRSRQSHVKEIAEDEHTNDVETTTDVEGTTSVH</sequence>
<feature type="compositionally biased region" description="Basic residues" evidence="1">
    <location>
        <begin position="90"/>
        <end position="107"/>
    </location>
</feature>
<protein>
    <submittedName>
        <fullName evidence="3">Cytochrome P450</fullName>
    </submittedName>
</protein>
<dbReference type="WBParaSite" id="ACAC_0001347501-mRNA-1">
    <property type="protein sequence ID" value="ACAC_0001347501-mRNA-1"/>
    <property type="gene ID" value="ACAC_0001347501"/>
</dbReference>
<reference evidence="2" key="1">
    <citation type="submission" date="2012-09" db="EMBL/GenBank/DDBJ databases">
        <authorList>
            <person name="Martin A.A."/>
        </authorList>
    </citation>
    <scope>NUCLEOTIDE SEQUENCE</scope>
</reference>
<dbReference type="Proteomes" id="UP000035642">
    <property type="component" value="Unassembled WGS sequence"/>
</dbReference>
<organism evidence="2 3">
    <name type="scientific">Angiostrongylus cantonensis</name>
    <name type="common">Rat lungworm</name>
    <dbReference type="NCBI Taxonomy" id="6313"/>
    <lineage>
        <taxon>Eukaryota</taxon>
        <taxon>Metazoa</taxon>
        <taxon>Ecdysozoa</taxon>
        <taxon>Nematoda</taxon>
        <taxon>Chromadorea</taxon>
        <taxon>Rhabditida</taxon>
        <taxon>Rhabditina</taxon>
        <taxon>Rhabditomorpha</taxon>
        <taxon>Strongyloidea</taxon>
        <taxon>Metastrongylidae</taxon>
        <taxon>Angiostrongylus</taxon>
    </lineage>
</organism>
<feature type="compositionally biased region" description="Basic and acidic residues" evidence="1">
    <location>
        <begin position="108"/>
        <end position="120"/>
    </location>
</feature>